<name>A0A3D8GKY6_9BACI</name>
<dbReference type="AlphaFoldDB" id="A0A3D8GKY6"/>
<reference evidence="1 2" key="1">
    <citation type="submission" date="2018-07" db="EMBL/GenBank/DDBJ databases">
        <title>Bacillus sp. YLB-04 draft genome sequence.</title>
        <authorList>
            <person name="Yu L."/>
            <person name="Tang X."/>
        </authorList>
    </citation>
    <scope>NUCLEOTIDE SEQUENCE [LARGE SCALE GENOMIC DNA]</scope>
    <source>
        <strain evidence="1 2">YLB-04</strain>
    </source>
</reference>
<protein>
    <submittedName>
        <fullName evidence="1">Uncharacterized protein</fullName>
    </submittedName>
</protein>
<dbReference type="Proteomes" id="UP000257144">
    <property type="component" value="Unassembled WGS sequence"/>
</dbReference>
<proteinExistence type="predicted"/>
<sequence length="73" mass="8650">MNRKTTKTNKIQEPACRLFFFHIRTSAGEIDKVIQLMLKWRRRFFSIMVYNSQNAETNSQWKAGPVENRGEAE</sequence>
<comment type="caution">
    <text evidence="1">The sequence shown here is derived from an EMBL/GenBank/DDBJ whole genome shotgun (WGS) entry which is preliminary data.</text>
</comment>
<gene>
    <name evidence="1" type="ORF">DRW41_20210</name>
</gene>
<organism evidence="1 2">
    <name type="scientific">Neobacillus piezotolerans</name>
    <dbReference type="NCBI Taxonomy" id="2259171"/>
    <lineage>
        <taxon>Bacteria</taxon>
        <taxon>Bacillati</taxon>
        <taxon>Bacillota</taxon>
        <taxon>Bacilli</taxon>
        <taxon>Bacillales</taxon>
        <taxon>Bacillaceae</taxon>
        <taxon>Neobacillus</taxon>
    </lineage>
</organism>
<evidence type="ECO:0000313" key="1">
    <source>
        <dbReference type="EMBL" id="RDU35103.1"/>
    </source>
</evidence>
<accession>A0A3D8GKY6</accession>
<keyword evidence="2" id="KW-1185">Reference proteome</keyword>
<evidence type="ECO:0000313" key="2">
    <source>
        <dbReference type="Proteomes" id="UP000257144"/>
    </source>
</evidence>
<dbReference type="EMBL" id="QNQT01000014">
    <property type="protein sequence ID" value="RDU35103.1"/>
    <property type="molecule type" value="Genomic_DNA"/>
</dbReference>